<evidence type="ECO:0000313" key="2">
    <source>
        <dbReference type="EMBL" id="KAH0460506.1"/>
    </source>
</evidence>
<dbReference type="GO" id="GO:0003729">
    <property type="term" value="F:mRNA binding"/>
    <property type="evidence" value="ECO:0007669"/>
    <property type="project" value="InterPro"/>
</dbReference>
<dbReference type="PANTHER" id="PTHR31447">
    <property type="entry name" value="HYDROXYPROLINE-RICH GLYCOPROTEIN FAMILY PROTEIN-RELATED"/>
    <property type="match status" value="1"/>
</dbReference>
<protein>
    <submittedName>
        <fullName evidence="2">Uncharacterized protein</fullName>
    </submittedName>
</protein>
<dbReference type="SUPFAM" id="SSF51197">
    <property type="entry name" value="Clavaminate synthase-like"/>
    <property type="match status" value="1"/>
</dbReference>
<evidence type="ECO:0000256" key="1">
    <source>
        <dbReference type="ARBA" id="ARBA00007879"/>
    </source>
</evidence>
<dbReference type="AlphaFoldDB" id="A0AAV7GWS6"/>
<keyword evidence="3" id="KW-1185">Reference proteome</keyword>
<dbReference type="EMBL" id="JAGFBR010000010">
    <property type="protein sequence ID" value="KAH0460506.1"/>
    <property type="molecule type" value="Genomic_DNA"/>
</dbReference>
<proteinExistence type="inferred from homology"/>
<dbReference type="InterPro" id="IPR044842">
    <property type="entry name" value="ALKBH9B/ALKBH10B-like"/>
</dbReference>
<dbReference type="PANTHER" id="PTHR31447:SF5">
    <property type="entry name" value="FE2OG DIOXYGENASE DOMAIN-CONTAINING PROTEIN"/>
    <property type="match status" value="1"/>
</dbReference>
<dbReference type="GO" id="GO:0006402">
    <property type="term" value="P:mRNA catabolic process"/>
    <property type="evidence" value="ECO:0007669"/>
    <property type="project" value="InterPro"/>
</dbReference>
<accession>A0AAV7GWS6</accession>
<dbReference type="Proteomes" id="UP000775213">
    <property type="component" value="Unassembled WGS sequence"/>
</dbReference>
<gene>
    <name evidence="2" type="ORF">IEQ34_011169</name>
</gene>
<reference evidence="2 3" key="1">
    <citation type="journal article" date="2021" name="Hortic Res">
        <title>Chromosome-scale assembly of the Dendrobium chrysotoxum genome enhances the understanding of orchid evolution.</title>
        <authorList>
            <person name="Zhang Y."/>
            <person name="Zhang G.Q."/>
            <person name="Zhang D."/>
            <person name="Liu X.D."/>
            <person name="Xu X.Y."/>
            <person name="Sun W.H."/>
            <person name="Yu X."/>
            <person name="Zhu X."/>
            <person name="Wang Z.W."/>
            <person name="Zhao X."/>
            <person name="Zhong W.Y."/>
            <person name="Chen H."/>
            <person name="Yin W.L."/>
            <person name="Huang T."/>
            <person name="Niu S.C."/>
            <person name="Liu Z.J."/>
        </authorList>
    </citation>
    <scope>NUCLEOTIDE SEQUENCE [LARGE SCALE GENOMIC DNA]</scope>
    <source>
        <strain evidence="2">Lindl</strain>
    </source>
</reference>
<dbReference type="InterPro" id="IPR037151">
    <property type="entry name" value="AlkB-like_sf"/>
</dbReference>
<dbReference type="GO" id="GO:0032451">
    <property type="term" value="F:demethylase activity"/>
    <property type="evidence" value="ECO:0007669"/>
    <property type="project" value="InterPro"/>
</dbReference>
<dbReference type="Gene3D" id="2.60.120.590">
    <property type="entry name" value="Alpha-ketoglutarate-dependent dioxygenase AlkB-like"/>
    <property type="match status" value="1"/>
</dbReference>
<sequence length="165" mass="18476">MVRLSIIREGSNEVISDKSIVGKKVVGKGGAGCDMEGLEEKNGIPPGILCNEIVNHIPNLFKIMINRLITSHVLPISYVPNSCIINIYEPGDGIPPHIDNHDFVRSFCTVSFLSKCNINIWTQGFLLDKAKRPHNFKLDSDFQNIKSSDFSDASELYHRNKRLPL</sequence>
<comment type="caution">
    <text evidence="2">The sequence shown here is derived from an EMBL/GenBank/DDBJ whole genome shotgun (WGS) entry which is preliminary data.</text>
</comment>
<comment type="similarity">
    <text evidence="1">Belongs to the alkB family.</text>
</comment>
<organism evidence="2 3">
    <name type="scientific">Dendrobium chrysotoxum</name>
    <name type="common">Orchid</name>
    <dbReference type="NCBI Taxonomy" id="161865"/>
    <lineage>
        <taxon>Eukaryota</taxon>
        <taxon>Viridiplantae</taxon>
        <taxon>Streptophyta</taxon>
        <taxon>Embryophyta</taxon>
        <taxon>Tracheophyta</taxon>
        <taxon>Spermatophyta</taxon>
        <taxon>Magnoliopsida</taxon>
        <taxon>Liliopsida</taxon>
        <taxon>Asparagales</taxon>
        <taxon>Orchidaceae</taxon>
        <taxon>Epidendroideae</taxon>
        <taxon>Malaxideae</taxon>
        <taxon>Dendrobiinae</taxon>
        <taxon>Dendrobium</taxon>
    </lineage>
</organism>
<name>A0AAV7GWS6_DENCH</name>
<evidence type="ECO:0000313" key="3">
    <source>
        <dbReference type="Proteomes" id="UP000775213"/>
    </source>
</evidence>